<sequence length="79" mass="8580">MKARIKITLKNGVLDPQGKAIEGAVKGLGISGVSDVRQGKYVEVDLAESDPDKARAIVERMCKDLLANMVIENYSYEIG</sequence>
<dbReference type="STRING" id="670307.HYPDE_33503"/>
<comment type="subcellular location">
    <subcellularLocation>
        <location evidence="6">Cytoplasm</location>
    </subcellularLocation>
</comment>
<keyword evidence="1 6" id="KW-0963">Cytoplasm</keyword>
<evidence type="ECO:0000256" key="2">
    <source>
        <dbReference type="ARBA" id="ARBA00022598"/>
    </source>
</evidence>
<dbReference type="SUPFAM" id="SSF82697">
    <property type="entry name" value="PurS-like"/>
    <property type="match status" value="1"/>
</dbReference>
<dbReference type="NCBIfam" id="NF004630">
    <property type="entry name" value="PRK05974.1"/>
    <property type="match status" value="1"/>
</dbReference>
<dbReference type="KEGG" id="hdt:HYPDE_33503"/>
<dbReference type="InterPro" id="IPR003850">
    <property type="entry name" value="PurS"/>
</dbReference>
<dbReference type="EC" id="6.3.5.3" evidence="6"/>
<keyword evidence="2 6" id="KW-0436">Ligase</keyword>
<dbReference type="InterPro" id="IPR036604">
    <property type="entry name" value="PurS-like_sf"/>
</dbReference>
<keyword evidence="5 6" id="KW-0067">ATP-binding</keyword>
<keyword evidence="3 6" id="KW-0547">Nucleotide-binding</keyword>
<dbReference type="eggNOG" id="COG1828">
    <property type="taxonomic scope" value="Bacteria"/>
</dbReference>
<comment type="function">
    <text evidence="6">Part of the phosphoribosylformylglycinamidine synthase complex involved in the purines biosynthetic pathway. Catalyzes the ATP-dependent conversion of formylglycinamide ribonucleotide (FGAR) and glutamine to yield formylglycinamidine ribonucleotide (FGAM) and glutamate. The FGAM synthase complex is composed of three subunits. PurQ produces an ammonia molecule by converting glutamine to glutamate. PurL transfers the ammonia molecule to FGAR to form FGAM in an ATP-dependent manner. PurS interacts with PurQ and PurL and is thought to assist in the transfer of the ammonia molecule from PurQ to PurL.</text>
</comment>
<comment type="subunit">
    <text evidence="6">Part of the FGAM synthase complex composed of 1 PurL, 1 PurQ and 2 PurS subunits.</text>
</comment>
<dbReference type="Pfam" id="PF02700">
    <property type="entry name" value="PurS"/>
    <property type="match status" value="1"/>
</dbReference>
<comment type="similarity">
    <text evidence="6">Belongs to the PurS family.</text>
</comment>
<dbReference type="PANTHER" id="PTHR34696:SF1">
    <property type="entry name" value="PHOSPHORIBOSYLFORMYLGLYCINAMIDINE SYNTHASE SUBUNIT PURS"/>
    <property type="match status" value="1"/>
</dbReference>
<evidence type="ECO:0000313" key="8">
    <source>
        <dbReference type="Proteomes" id="UP000005952"/>
    </source>
</evidence>
<dbReference type="Gene3D" id="3.30.1280.10">
    <property type="entry name" value="Phosphoribosylformylglycinamidine synthase subunit PurS"/>
    <property type="match status" value="1"/>
</dbReference>
<gene>
    <name evidence="6" type="primary">purS</name>
    <name evidence="7" type="ORF">HYPDE_33503</name>
</gene>
<name>N0B5S6_9HYPH</name>
<evidence type="ECO:0000256" key="3">
    <source>
        <dbReference type="ARBA" id="ARBA00022741"/>
    </source>
</evidence>
<protein>
    <recommendedName>
        <fullName evidence="6">Phosphoribosylformylglycinamidine synthase subunit PurS</fullName>
        <shortName evidence="6">FGAM synthase</shortName>
        <ecNumber evidence="6">6.3.5.3</ecNumber>
    </recommendedName>
    <alternativeName>
        <fullName evidence="6">Formylglycinamide ribonucleotide amidotransferase subunit III</fullName>
        <shortName evidence="6">FGAR amidotransferase III</shortName>
        <shortName evidence="6">FGAR-AT III</shortName>
    </alternativeName>
    <alternativeName>
        <fullName evidence="6">Phosphoribosylformylglycinamidine synthase subunit III</fullName>
    </alternativeName>
</protein>
<dbReference type="AlphaFoldDB" id="N0B5S6"/>
<comment type="pathway">
    <text evidence="6">Purine metabolism; IMP biosynthesis via de novo pathway; 5-amino-1-(5-phospho-D-ribosyl)imidazole from N(2)-formyl-N(1)-(5-phospho-D-ribosyl)glycinamide: step 1/2.</text>
</comment>
<dbReference type="NCBIfam" id="TIGR00302">
    <property type="entry name" value="phosphoribosylformylglycinamidine synthase subunit PurS"/>
    <property type="match status" value="1"/>
</dbReference>
<keyword evidence="8" id="KW-1185">Reference proteome</keyword>
<keyword evidence="4 6" id="KW-0658">Purine biosynthesis</keyword>
<organism evidence="7 8">
    <name type="scientific">Hyphomicrobium denitrificans 1NES1</name>
    <dbReference type="NCBI Taxonomy" id="670307"/>
    <lineage>
        <taxon>Bacteria</taxon>
        <taxon>Pseudomonadati</taxon>
        <taxon>Pseudomonadota</taxon>
        <taxon>Alphaproteobacteria</taxon>
        <taxon>Hyphomicrobiales</taxon>
        <taxon>Hyphomicrobiaceae</taxon>
        <taxon>Hyphomicrobium</taxon>
    </lineage>
</organism>
<dbReference type="RefSeq" id="WP_015598398.1">
    <property type="nucleotide sequence ID" value="NC_021172.1"/>
</dbReference>
<dbReference type="HOGENOM" id="CLU_164833_3_0_5"/>
<evidence type="ECO:0000256" key="4">
    <source>
        <dbReference type="ARBA" id="ARBA00022755"/>
    </source>
</evidence>
<dbReference type="GO" id="GO:0005524">
    <property type="term" value="F:ATP binding"/>
    <property type="evidence" value="ECO:0007669"/>
    <property type="project" value="UniProtKB-UniRule"/>
</dbReference>
<evidence type="ECO:0000256" key="5">
    <source>
        <dbReference type="ARBA" id="ARBA00022840"/>
    </source>
</evidence>
<dbReference type="EMBL" id="CP005587">
    <property type="protein sequence ID" value="AGK58373.1"/>
    <property type="molecule type" value="Genomic_DNA"/>
</dbReference>
<accession>N0B5S6</accession>
<evidence type="ECO:0000313" key="7">
    <source>
        <dbReference type="EMBL" id="AGK58373.1"/>
    </source>
</evidence>
<dbReference type="GO" id="GO:0006189">
    <property type="term" value="P:'de novo' IMP biosynthetic process"/>
    <property type="evidence" value="ECO:0007669"/>
    <property type="project" value="UniProtKB-UniRule"/>
</dbReference>
<dbReference type="GO" id="GO:0004642">
    <property type="term" value="F:phosphoribosylformylglycinamidine synthase activity"/>
    <property type="evidence" value="ECO:0007669"/>
    <property type="project" value="UniProtKB-UniRule"/>
</dbReference>
<comment type="catalytic activity">
    <reaction evidence="6">
        <text>N(2)-formyl-N(1)-(5-phospho-beta-D-ribosyl)glycinamide + L-glutamine + ATP + H2O = 2-formamido-N(1)-(5-O-phospho-beta-D-ribosyl)acetamidine + L-glutamate + ADP + phosphate + H(+)</text>
        <dbReference type="Rhea" id="RHEA:17129"/>
        <dbReference type="ChEBI" id="CHEBI:15377"/>
        <dbReference type="ChEBI" id="CHEBI:15378"/>
        <dbReference type="ChEBI" id="CHEBI:29985"/>
        <dbReference type="ChEBI" id="CHEBI:30616"/>
        <dbReference type="ChEBI" id="CHEBI:43474"/>
        <dbReference type="ChEBI" id="CHEBI:58359"/>
        <dbReference type="ChEBI" id="CHEBI:147286"/>
        <dbReference type="ChEBI" id="CHEBI:147287"/>
        <dbReference type="ChEBI" id="CHEBI:456216"/>
        <dbReference type="EC" id="6.3.5.3"/>
    </reaction>
</comment>
<dbReference type="OrthoDB" id="9799101at2"/>
<proteinExistence type="inferred from homology"/>
<dbReference type="Proteomes" id="UP000005952">
    <property type="component" value="Chromosome"/>
</dbReference>
<evidence type="ECO:0000256" key="6">
    <source>
        <dbReference type="HAMAP-Rule" id="MF_01926"/>
    </source>
</evidence>
<reference evidence="7 8" key="1">
    <citation type="journal article" date="2013" name="Genome Announc.">
        <title>Genome sequences for three denitrifying bacterial strains isolated from a uranium- and nitrate-contaminated subsurface environment.</title>
        <authorList>
            <person name="Venkatramanan R."/>
            <person name="Prakash O."/>
            <person name="Woyke T."/>
            <person name="Chain P."/>
            <person name="Goodwin L.A."/>
            <person name="Watson D."/>
            <person name="Brooks S."/>
            <person name="Kostka J.E."/>
            <person name="Green S.J."/>
        </authorList>
    </citation>
    <scope>NUCLEOTIDE SEQUENCE [LARGE SCALE GENOMIC DNA]</scope>
    <source>
        <strain evidence="7 8">1NES1</strain>
    </source>
</reference>
<dbReference type="HAMAP" id="MF_01926">
    <property type="entry name" value="PurS"/>
    <property type="match status" value="1"/>
</dbReference>
<evidence type="ECO:0000256" key="1">
    <source>
        <dbReference type="ARBA" id="ARBA00022490"/>
    </source>
</evidence>
<dbReference type="UniPathway" id="UPA00074">
    <property type="reaction ID" value="UER00128"/>
</dbReference>
<dbReference type="PANTHER" id="PTHR34696">
    <property type="entry name" value="PHOSPHORIBOSYLFORMYLGLYCINAMIDINE SYNTHASE SUBUNIT PURS"/>
    <property type="match status" value="1"/>
</dbReference>
<dbReference type="GO" id="GO:0005737">
    <property type="term" value="C:cytoplasm"/>
    <property type="evidence" value="ECO:0007669"/>
    <property type="project" value="UniProtKB-SubCell"/>
</dbReference>